<dbReference type="GO" id="GO:0006906">
    <property type="term" value="P:vesicle fusion"/>
    <property type="evidence" value="ECO:0007669"/>
    <property type="project" value="TreeGrafter"/>
</dbReference>
<dbReference type="Pfam" id="PF05739">
    <property type="entry name" value="SNARE"/>
    <property type="match status" value="1"/>
</dbReference>
<dbReference type="EMBL" id="CM026432">
    <property type="protein sequence ID" value="KAG0556387.1"/>
    <property type="molecule type" value="Genomic_DNA"/>
</dbReference>
<evidence type="ECO:0000256" key="2">
    <source>
        <dbReference type="ARBA" id="ARBA00022448"/>
    </source>
</evidence>
<protein>
    <recommendedName>
        <fullName evidence="7">t-SNARE coiled-coil homology domain-containing protein</fullName>
    </recommendedName>
</protein>
<keyword evidence="2" id="KW-0813">Transport</keyword>
<keyword evidence="6" id="KW-0472">Membrane</keyword>
<sequence length="303" mass="34483">MNDLMGRSFNGGRVGDVESGRQVEMTGTKLNPQSMADFFREIGVVQNEVNNVKQLLQKIQLTNEESKGVHRADALKALRAQMDADVGAVTRSARFMKEKLVELDKANFAHRQVKGCEEGSAVDRQRMGLTNNQRKKLKELMDEFQALRGTMMDEYKETIGRRYYTVTGKQADEETVENMIRTGESETFLQQAIREQGRGHLIETIREVQERHDGVKAIERHLMELHSIFMDISVLVDAQGHMINDIEANVIRATSYTERGTKHLASARRYQLSKRKWTCISILLLIVLILVLIIALKIAKVIP</sequence>
<feature type="region of interest" description="Disordered" evidence="5">
    <location>
        <begin position="1"/>
        <end position="22"/>
    </location>
</feature>
<feature type="transmembrane region" description="Helical" evidence="6">
    <location>
        <begin position="277"/>
        <end position="299"/>
    </location>
</feature>
<dbReference type="SMART" id="SM00503">
    <property type="entry name" value="SynN"/>
    <property type="match status" value="1"/>
</dbReference>
<evidence type="ECO:0000256" key="6">
    <source>
        <dbReference type="SAM" id="Phobius"/>
    </source>
</evidence>
<evidence type="ECO:0000256" key="5">
    <source>
        <dbReference type="SAM" id="MobiDB-lite"/>
    </source>
</evidence>
<keyword evidence="9" id="KW-1185">Reference proteome</keyword>
<organism evidence="8 9">
    <name type="scientific">Ceratodon purpureus</name>
    <name type="common">Fire moss</name>
    <name type="synonym">Dicranum purpureum</name>
    <dbReference type="NCBI Taxonomy" id="3225"/>
    <lineage>
        <taxon>Eukaryota</taxon>
        <taxon>Viridiplantae</taxon>
        <taxon>Streptophyta</taxon>
        <taxon>Embryophyta</taxon>
        <taxon>Bryophyta</taxon>
        <taxon>Bryophytina</taxon>
        <taxon>Bryopsida</taxon>
        <taxon>Dicranidae</taxon>
        <taxon>Pseudoditrichales</taxon>
        <taxon>Ditrichaceae</taxon>
        <taxon>Ceratodon</taxon>
    </lineage>
</organism>
<dbReference type="PROSITE" id="PS00914">
    <property type="entry name" value="SYNTAXIN"/>
    <property type="match status" value="1"/>
</dbReference>
<comment type="caution">
    <text evidence="8">The sequence shown here is derived from an EMBL/GenBank/DDBJ whole genome shotgun (WGS) entry which is preliminary data.</text>
</comment>
<dbReference type="InterPro" id="IPR000727">
    <property type="entry name" value="T_SNARE_dom"/>
</dbReference>
<keyword evidence="6" id="KW-0812">Transmembrane</keyword>
<dbReference type="FunFam" id="1.20.5.110:FF:000008">
    <property type="entry name" value="Syntaxin 132"/>
    <property type="match status" value="1"/>
</dbReference>
<feature type="domain" description="T-SNARE coiled-coil homology" evidence="7">
    <location>
        <begin position="205"/>
        <end position="267"/>
    </location>
</feature>
<evidence type="ECO:0000313" key="9">
    <source>
        <dbReference type="Proteomes" id="UP000822688"/>
    </source>
</evidence>
<proteinExistence type="inferred from homology"/>
<dbReference type="InterPro" id="IPR006011">
    <property type="entry name" value="Syntaxin_N"/>
</dbReference>
<dbReference type="GO" id="GO:0012505">
    <property type="term" value="C:endomembrane system"/>
    <property type="evidence" value="ECO:0007669"/>
    <property type="project" value="TreeGrafter"/>
</dbReference>
<dbReference type="SMART" id="SM00397">
    <property type="entry name" value="t_SNARE"/>
    <property type="match status" value="1"/>
</dbReference>
<dbReference type="PANTHER" id="PTHR19957">
    <property type="entry name" value="SYNTAXIN"/>
    <property type="match status" value="1"/>
</dbReference>
<reference evidence="8 9" key="1">
    <citation type="submission" date="2020-06" db="EMBL/GenBank/DDBJ databases">
        <title>WGS assembly of Ceratodon purpureus strain R40.</title>
        <authorList>
            <person name="Carey S.B."/>
            <person name="Jenkins J."/>
            <person name="Shu S."/>
            <person name="Lovell J.T."/>
            <person name="Sreedasyam A."/>
            <person name="Maumus F."/>
            <person name="Tiley G.P."/>
            <person name="Fernandez-Pozo N."/>
            <person name="Barry K."/>
            <person name="Chen C."/>
            <person name="Wang M."/>
            <person name="Lipzen A."/>
            <person name="Daum C."/>
            <person name="Saski C.A."/>
            <person name="Payton A.C."/>
            <person name="Mcbreen J.C."/>
            <person name="Conrad R.E."/>
            <person name="Kollar L.M."/>
            <person name="Olsson S."/>
            <person name="Huttunen S."/>
            <person name="Landis J.B."/>
            <person name="Wickett N.J."/>
            <person name="Johnson M.G."/>
            <person name="Rensing S.A."/>
            <person name="Grimwood J."/>
            <person name="Schmutz J."/>
            <person name="Mcdaniel S.F."/>
        </authorList>
    </citation>
    <scope>NUCLEOTIDE SEQUENCE [LARGE SCALE GENOMIC DNA]</scope>
    <source>
        <strain evidence="8 9">R40</strain>
    </source>
</reference>
<gene>
    <name evidence="8" type="ORF">KC19_11G049900</name>
</gene>
<dbReference type="Pfam" id="PF00804">
    <property type="entry name" value="Syntaxin"/>
    <property type="match status" value="1"/>
</dbReference>
<dbReference type="CDD" id="cd00179">
    <property type="entry name" value="SynN"/>
    <property type="match status" value="1"/>
</dbReference>
<dbReference type="GO" id="GO:0006887">
    <property type="term" value="P:exocytosis"/>
    <property type="evidence" value="ECO:0007669"/>
    <property type="project" value="TreeGrafter"/>
</dbReference>
<dbReference type="OrthoDB" id="10255013at2759"/>
<accession>A0A8T0GD01</accession>
<dbReference type="GO" id="GO:0000149">
    <property type="term" value="F:SNARE binding"/>
    <property type="evidence" value="ECO:0007669"/>
    <property type="project" value="TreeGrafter"/>
</dbReference>
<evidence type="ECO:0000256" key="3">
    <source>
        <dbReference type="ARBA" id="ARBA00022927"/>
    </source>
</evidence>
<evidence type="ECO:0000313" key="8">
    <source>
        <dbReference type="EMBL" id="KAG0556387.1"/>
    </source>
</evidence>
<keyword evidence="3" id="KW-0653">Protein transport</keyword>
<dbReference type="GO" id="GO:0005484">
    <property type="term" value="F:SNAP receptor activity"/>
    <property type="evidence" value="ECO:0007669"/>
    <property type="project" value="InterPro"/>
</dbReference>
<dbReference type="AlphaFoldDB" id="A0A8T0GD01"/>
<dbReference type="InterPro" id="IPR006012">
    <property type="entry name" value="Syntaxin/epimorphin_CS"/>
</dbReference>
<dbReference type="Gene3D" id="1.20.58.70">
    <property type="match status" value="1"/>
</dbReference>
<dbReference type="CDD" id="cd15848">
    <property type="entry name" value="SNARE_syntaxin1-like"/>
    <property type="match status" value="1"/>
</dbReference>
<comment type="similarity">
    <text evidence="1 4">Belongs to the syntaxin family.</text>
</comment>
<dbReference type="GO" id="GO:0031201">
    <property type="term" value="C:SNARE complex"/>
    <property type="evidence" value="ECO:0007669"/>
    <property type="project" value="TreeGrafter"/>
</dbReference>
<dbReference type="PROSITE" id="PS50192">
    <property type="entry name" value="T_SNARE"/>
    <property type="match status" value="1"/>
</dbReference>
<dbReference type="GO" id="GO:0006886">
    <property type="term" value="P:intracellular protein transport"/>
    <property type="evidence" value="ECO:0007669"/>
    <property type="project" value="InterPro"/>
</dbReference>
<dbReference type="InterPro" id="IPR045242">
    <property type="entry name" value="Syntaxin"/>
</dbReference>
<dbReference type="InterPro" id="IPR010989">
    <property type="entry name" value="SNARE"/>
</dbReference>
<evidence type="ECO:0000256" key="1">
    <source>
        <dbReference type="ARBA" id="ARBA00009063"/>
    </source>
</evidence>
<keyword evidence="6" id="KW-1133">Transmembrane helix</keyword>
<dbReference type="Proteomes" id="UP000822688">
    <property type="component" value="Chromosome 11"/>
</dbReference>
<evidence type="ECO:0000256" key="4">
    <source>
        <dbReference type="RuleBase" id="RU003858"/>
    </source>
</evidence>
<dbReference type="Gene3D" id="1.20.5.110">
    <property type="match status" value="1"/>
</dbReference>
<evidence type="ECO:0000259" key="7">
    <source>
        <dbReference type="PROSITE" id="PS50192"/>
    </source>
</evidence>
<name>A0A8T0GD01_CERPU</name>
<dbReference type="GO" id="GO:0048278">
    <property type="term" value="P:vesicle docking"/>
    <property type="evidence" value="ECO:0007669"/>
    <property type="project" value="TreeGrafter"/>
</dbReference>
<dbReference type="SUPFAM" id="SSF47661">
    <property type="entry name" value="t-snare proteins"/>
    <property type="match status" value="1"/>
</dbReference>
<dbReference type="GO" id="GO:0005886">
    <property type="term" value="C:plasma membrane"/>
    <property type="evidence" value="ECO:0007669"/>
    <property type="project" value="TreeGrafter"/>
</dbReference>
<dbReference type="FunFam" id="1.20.58.70:FF:000003">
    <property type="entry name" value="Qa-SNARE, Sso1/Syntaxin1-type, SYP12A-group"/>
    <property type="match status" value="1"/>
</dbReference>
<dbReference type="PANTHER" id="PTHR19957:SF416">
    <property type="entry name" value="T-SNARE COILED-COIL HOMOLOGY DOMAIN-CONTAINING PROTEIN"/>
    <property type="match status" value="1"/>
</dbReference>